<keyword evidence="3" id="KW-1185">Reference proteome</keyword>
<sequence>MQIVDLSHSLKPGMQTYPGDPTFTSSCVASIENDGYAVRALALGSHTGTHVDAPSHFIPGGSTIVQIPLTTFIGRALVSDVSHKAPREAITWADLAQHVPQMGAGTILLLCTGWARYWGTDRYLEHPFLERAAAERIMATGVRVVGIDALSPDETRLDGTGTFGAHEVILGAGGVIAENLVNLEALLDGAAADSNYLVHLVPLKIDGSDGSPVRAFASKSN</sequence>
<protein>
    <submittedName>
        <fullName evidence="2">Cyclase</fullName>
    </submittedName>
</protein>
<gene>
    <name evidence="2" type="ORF">GGX14DRAFT_665954</name>
</gene>
<dbReference type="Gene3D" id="3.50.30.50">
    <property type="entry name" value="Putative cyclase"/>
    <property type="match status" value="1"/>
</dbReference>
<organism evidence="2 3">
    <name type="scientific">Mycena pura</name>
    <dbReference type="NCBI Taxonomy" id="153505"/>
    <lineage>
        <taxon>Eukaryota</taxon>
        <taxon>Fungi</taxon>
        <taxon>Dikarya</taxon>
        <taxon>Basidiomycota</taxon>
        <taxon>Agaricomycotina</taxon>
        <taxon>Agaricomycetes</taxon>
        <taxon>Agaricomycetidae</taxon>
        <taxon>Agaricales</taxon>
        <taxon>Marasmiineae</taxon>
        <taxon>Mycenaceae</taxon>
        <taxon>Mycena</taxon>
    </lineage>
</organism>
<evidence type="ECO:0000256" key="1">
    <source>
        <dbReference type="ARBA" id="ARBA00007865"/>
    </source>
</evidence>
<dbReference type="InterPro" id="IPR037175">
    <property type="entry name" value="KFase_sf"/>
</dbReference>
<comment type="caution">
    <text evidence="2">The sequence shown here is derived from an EMBL/GenBank/DDBJ whole genome shotgun (WGS) entry which is preliminary data.</text>
</comment>
<comment type="similarity">
    <text evidence="1">Belongs to the Cyclase 1 superfamily.</text>
</comment>
<dbReference type="EMBL" id="JARJCW010000072">
    <property type="protein sequence ID" value="KAJ7198547.1"/>
    <property type="molecule type" value="Genomic_DNA"/>
</dbReference>
<name>A0AAD6V031_9AGAR</name>
<dbReference type="AlphaFoldDB" id="A0AAD6V031"/>
<dbReference type="GO" id="GO:0019441">
    <property type="term" value="P:L-tryptophan catabolic process to kynurenine"/>
    <property type="evidence" value="ECO:0007669"/>
    <property type="project" value="InterPro"/>
</dbReference>
<proteinExistence type="inferred from homology"/>
<reference evidence="2" key="1">
    <citation type="submission" date="2023-03" db="EMBL/GenBank/DDBJ databases">
        <title>Massive genome expansion in bonnet fungi (Mycena s.s.) driven by repeated elements and novel gene families across ecological guilds.</title>
        <authorList>
            <consortium name="Lawrence Berkeley National Laboratory"/>
            <person name="Harder C.B."/>
            <person name="Miyauchi S."/>
            <person name="Viragh M."/>
            <person name="Kuo A."/>
            <person name="Thoen E."/>
            <person name="Andreopoulos B."/>
            <person name="Lu D."/>
            <person name="Skrede I."/>
            <person name="Drula E."/>
            <person name="Henrissat B."/>
            <person name="Morin E."/>
            <person name="Kohler A."/>
            <person name="Barry K."/>
            <person name="LaButti K."/>
            <person name="Morin E."/>
            <person name="Salamov A."/>
            <person name="Lipzen A."/>
            <person name="Mereny Z."/>
            <person name="Hegedus B."/>
            <person name="Baldrian P."/>
            <person name="Stursova M."/>
            <person name="Weitz H."/>
            <person name="Taylor A."/>
            <person name="Grigoriev I.V."/>
            <person name="Nagy L.G."/>
            <person name="Martin F."/>
            <person name="Kauserud H."/>
        </authorList>
    </citation>
    <scope>NUCLEOTIDE SEQUENCE</scope>
    <source>
        <strain evidence="2">9144</strain>
    </source>
</reference>
<dbReference type="Pfam" id="PF04199">
    <property type="entry name" value="Cyclase"/>
    <property type="match status" value="1"/>
</dbReference>
<dbReference type="InterPro" id="IPR007325">
    <property type="entry name" value="KFase/CYL"/>
</dbReference>
<evidence type="ECO:0000313" key="3">
    <source>
        <dbReference type="Proteomes" id="UP001219525"/>
    </source>
</evidence>
<dbReference type="SUPFAM" id="SSF102198">
    <property type="entry name" value="Putative cyclase"/>
    <property type="match status" value="1"/>
</dbReference>
<dbReference type="PANTHER" id="PTHR31118:SF12">
    <property type="entry name" value="CYCLASE-LIKE PROTEIN 2"/>
    <property type="match status" value="1"/>
</dbReference>
<evidence type="ECO:0000313" key="2">
    <source>
        <dbReference type="EMBL" id="KAJ7198547.1"/>
    </source>
</evidence>
<accession>A0AAD6V031</accession>
<dbReference type="Proteomes" id="UP001219525">
    <property type="component" value="Unassembled WGS sequence"/>
</dbReference>
<dbReference type="GO" id="GO:0004061">
    <property type="term" value="F:arylformamidase activity"/>
    <property type="evidence" value="ECO:0007669"/>
    <property type="project" value="InterPro"/>
</dbReference>
<dbReference type="PANTHER" id="PTHR31118">
    <property type="entry name" value="CYCLASE-LIKE PROTEIN 2"/>
    <property type="match status" value="1"/>
</dbReference>